<dbReference type="EMBL" id="LKHP01000004">
    <property type="protein sequence ID" value="KRQ87098.1"/>
    <property type="molecule type" value="Genomic_DNA"/>
</dbReference>
<dbReference type="STRING" id="908809.ABG79_00896"/>
<evidence type="ECO:0000256" key="2">
    <source>
        <dbReference type="ARBA" id="ARBA00008034"/>
    </source>
</evidence>
<evidence type="ECO:0000256" key="6">
    <source>
        <dbReference type="RuleBase" id="RU003943"/>
    </source>
</evidence>
<sequence length="262" mass="28382">MLQYAFMQRAFIAGIIIAIIAPLIGNFIILKRFSQIGDTLSHSAILGVAIGLLIGFNPLFGALLSTILFAILLERIRKGFKGFAEISLSIITMASLGLSAIIFSRLKSSANVMNYLFGSIVAISKSDIYIILSIAIPTIFITYLLKKELLYICFDEDGAYVSGVNVKLLNLILNILVALVVGISIRIVGGFLISALLVVPGAIAMKLATNFNRLQILSIIISIFAVISGIILSFYFNISPGGSIVIVFTILFVLAEFLKKRV</sequence>
<keyword evidence="3 6" id="KW-0812">Transmembrane</keyword>
<evidence type="ECO:0000313" key="9">
    <source>
        <dbReference type="Proteomes" id="UP000052015"/>
    </source>
</evidence>
<comment type="caution">
    <text evidence="8">The sequence shown here is derived from an EMBL/GenBank/DDBJ whole genome shotgun (WGS) entry which is preliminary data.</text>
</comment>
<feature type="transmembrane region" description="Helical" evidence="7">
    <location>
        <begin position="216"/>
        <end position="236"/>
    </location>
</feature>
<feature type="transmembrane region" description="Helical" evidence="7">
    <location>
        <begin position="12"/>
        <end position="33"/>
    </location>
</feature>
<feature type="transmembrane region" description="Helical" evidence="7">
    <location>
        <begin position="126"/>
        <end position="145"/>
    </location>
</feature>
<dbReference type="PANTHER" id="PTHR30477:SF0">
    <property type="entry name" value="METAL TRANSPORT SYSTEM MEMBRANE PROTEIN TM_0125-RELATED"/>
    <property type="match status" value="1"/>
</dbReference>
<feature type="transmembrane region" description="Helical" evidence="7">
    <location>
        <begin position="166"/>
        <end position="185"/>
    </location>
</feature>
<feature type="transmembrane region" description="Helical" evidence="7">
    <location>
        <begin position="191"/>
        <end position="209"/>
    </location>
</feature>
<keyword evidence="5 7" id="KW-0472">Membrane</keyword>
<dbReference type="GO" id="GO:0055085">
    <property type="term" value="P:transmembrane transport"/>
    <property type="evidence" value="ECO:0007669"/>
    <property type="project" value="InterPro"/>
</dbReference>
<dbReference type="InterPro" id="IPR001626">
    <property type="entry name" value="ABC_TroCD"/>
</dbReference>
<evidence type="ECO:0000256" key="1">
    <source>
        <dbReference type="ARBA" id="ARBA00004141"/>
    </source>
</evidence>
<dbReference type="AlphaFoldDB" id="A0A0R3JVJ2"/>
<dbReference type="PATRIC" id="fig|908809.3.peg.906"/>
<dbReference type="SUPFAM" id="SSF81345">
    <property type="entry name" value="ABC transporter involved in vitamin B12 uptake, BtuC"/>
    <property type="match status" value="1"/>
</dbReference>
<evidence type="ECO:0000256" key="7">
    <source>
        <dbReference type="SAM" id="Phobius"/>
    </source>
</evidence>
<evidence type="ECO:0000313" key="8">
    <source>
        <dbReference type="EMBL" id="KRQ87098.1"/>
    </source>
</evidence>
<feature type="transmembrane region" description="Helical" evidence="7">
    <location>
        <begin position="83"/>
        <end position="106"/>
    </location>
</feature>
<protein>
    <submittedName>
        <fullName evidence="8">High-affinity zinc uptake system membrane protein ZnuB</fullName>
    </submittedName>
</protein>
<feature type="transmembrane region" description="Helical" evidence="7">
    <location>
        <begin position="242"/>
        <end position="258"/>
    </location>
</feature>
<evidence type="ECO:0000256" key="4">
    <source>
        <dbReference type="ARBA" id="ARBA00022989"/>
    </source>
</evidence>
<evidence type="ECO:0000256" key="5">
    <source>
        <dbReference type="ARBA" id="ARBA00023136"/>
    </source>
</evidence>
<name>A0A0R3JVJ2_CALMK</name>
<dbReference type="Pfam" id="PF00950">
    <property type="entry name" value="ABC-3"/>
    <property type="match status" value="1"/>
</dbReference>
<dbReference type="Proteomes" id="UP000052015">
    <property type="component" value="Unassembled WGS sequence"/>
</dbReference>
<dbReference type="PANTHER" id="PTHR30477">
    <property type="entry name" value="ABC-TRANSPORTER METAL-BINDING PROTEIN"/>
    <property type="match status" value="1"/>
</dbReference>
<dbReference type="RefSeq" id="WP_057977555.1">
    <property type="nucleotide sequence ID" value="NZ_LKHP01000004.1"/>
</dbReference>
<reference evidence="8 9" key="1">
    <citation type="submission" date="2015-09" db="EMBL/GenBank/DDBJ databases">
        <title>Draft genome sequence of a Caloramator mitchellensis, a moderate thermophile from the Great Artesian Basin of Australia.</title>
        <authorList>
            <person name="Patel B.K."/>
        </authorList>
    </citation>
    <scope>NUCLEOTIDE SEQUENCE [LARGE SCALE GENOMIC DNA]</scope>
    <source>
        <strain evidence="8 9">VF08</strain>
    </source>
</reference>
<dbReference type="OrthoDB" id="9798540at2"/>
<comment type="similarity">
    <text evidence="2 6">Belongs to the ABC-3 integral membrane protein family.</text>
</comment>
<proteinExistence type="inferred from homology"/>
<dbReference type="Gene3D" id="1.10.3470.10">
    <property type="entry name" value="ABC transporter involved in vitamin B12 uptake, BtuC"/>
    <property type="match status" value="1"/>
</dbReference>
<keyword evidence="9" id="KW-1185">Reference proteome</keyword>
<evidence type="ECO:0000256" key="3">
    <source>
        <dbReference type="ARBA" id="ARBA00022692"/>
    </source>
</evidence>
<comment type="subcellular location">
    <subcellularLocation>
        <location evidence="6">Cell membrane</location>
        <topology evidence="6">Multi-pass membrane protein</topology>
    </subcellularLocation>
    <subcellularLocation>
        <location evidence="1">Membrane</location>
        <topology evidence="1">Multi-pass membrane protein</topology>
    </subcellularLocation>
</comment>
<accession>A0A0R3JVJ2</accession>
<feature type="transmembrane region" description="Helical" evidence="7">
    <location>
        <begin position="45"/>
        <end position="71"/>
    </location>
</feature>
<dbReference type="InterPro" id="IPR037294">
    <property type="entry name" value="ABC_BtuC-like"/>
</dbReference>
<keyword evidence="6" id="KW-0813">Transport</keyword>
<gene>
    <name evidence="8" type="primary">znuB</name>
    <name evidence="8" type="ORF">ABG79_00896</name>
</gene>
<dbReference type="GO" id="GO:0010043">
    <property type="term" value="P:response to zinc ion"/>
    <property type="evidence" value="ECO:0007669"/>
    <property type="project" value="TreeGrafter"/>
</dbReference>
<organism evidence="8 9">
    <name type="scientific">Caloramator mitchellensis</name>
    <dbReference type="NCBI Taxonomy" id="908809"/>
    <lineage>
        <taxon>Bacteria</taxon>
        <taxon>Bacillati</taxon>
        <taxon>Bacillota</taxon>
        <taxon>Clostridia</taxon>
        <taxon>Eubacteriales</taxon>
        <taxon>Clostridiaceae</taxon>
        <taxon>Caloramator</taxon>
    </lineage>
</organism>
<dbReference type="GO" id="GO:0043190">
    <property type="term" value="C:ATP-binding cassette (ABC) transporter complex"/>
    <property type="evidence" value="ECO:0007669"/>
    <property type="project" value="InterPro"/>
</dbReference>
<keyword evidence="4 7" id="KW-1133">Transmembrane helix</keyword>